<dbReference type="RefSeq" id="WP_165478568.1">
    <property type="nucleotide sequence ID" value="NZ_CAACYI010000001.1"/>
</dbReference>
<dbReference type="AlphaFoldDB" id="A0A8H2QX69"/>
<dbReference type="EMBL" id="CAACYI010000001">
    <property type="protein sequence ID" value="VFB15509.1"/>
    <property type="molecule type" value="Genomic_DNA"/>
</dbReference>
<name>A0A8H2QX69_9FIRM</name>
<dbReference type="Proteomes" id="UP000377798">
    <property type="component" value="Unassembled WGS sequence"/>
</dbReference>
<sequence>MQDLIIRQARPQDGEKLLAYLKKIGGETDNLSFGEEGLPLSIQEEETYIQSMADQAGALIYLAFNQQDLVASVSLNPLPGRMGHRAEISLSILKDYWGQGLGSLLLEKALAYARNQGLEFIDLDVATDNTRALRLYEKFAFKKIARLEDYFKIQGNYKDFYRMTLDLRSK</sequence>
<dbReference type="PANTHER" id="PTHR43415:SF3">
    <property type="entry name" value="GNAT-FAMILY ACETYLTRANSFERASE"/>
    <property type="match status" value="1"/>
</dbReference>
<dbReference type="PANTHER" id="PTHR43415">
    <property type="entry name" value="SPERMIDINE N(1)-ACETYLTRANSFERASE"/>
    <property type="match status" value="1"/>
</dbReference>
<comment type="caution">
    <text evidence="2">The sequence shown here is derived from an EMBL/GenBank/DDBJ whole genome shotgun (WGS) entry which is preliminary data.</text>
</comment>
<evidence type="ECO:0000313" key="2">
    <source>
        <dbReference type="EMBL" id="VFB15509.1"/>
    </source>
</evidence>
<keyword evidence="3" id="KW-1185">Reference proteome</keyword>
<dbReference type="CDD" id="cd04301">
    <property type="entry name" value="NAT_SF"/>
    <property type="match status" value="1"/>
</dbReference>
<keyword evidence="2" id="KW-0808">Transferase</keyword>
<reference evidence="2 3" key="1">
    <citation type="submission" date="2019-02" db="EMBL/GenBank/DDBJ databases">
        <authorList>
            <consortium name="Pathogen Informatics"/>
        </authorList>
    </citation>
    <scope>NUCLEOTIDE SEQUENCE [LARGE SCALE GENOMIC DNA]</scope>
    <source>
        <strain evidence="2 3">3012STDY7089603</strain>
    </source>
</reference>
<dbReference type="GO" id="GO:0016747">
    <property type="term" value="F:acyltransferase activity, transferring groups other than amino-acyl groups"/>
    <property type="evidence" value="ECO:0007669"/>
    <property type="project" value="InterPro"/>
</dbReference>
<dbReference type="Pfam" id="PF00583">
    <property type="entry name" value="Acetyltransf_1"/>
    <property type="match status" value="1"/>
</dbReference>
<dbReference type="PROSITE" id="PS51186">
    <property type="entry name" value="GNAT"/>
    <property type="match status" value="1"/>
</dbReference>
<feature type="domain" description="N-acetyltransferase" evidence="1">
    <location>
        <begin position="4"/>
        <end position="168"/>
    </location>
</feature>
<dbReference type="Gene3D" id="3.40.630.30">
    <property type="match status" value="1"/>
</dbReference>
<gene>
    <name evidence="2" type="ORF">NCTC13150_00003</name>
</gene>
<accession>A0A8H2QX69</accession>
<dbReference type="InterPro" id="IPR000182">
    <property type="entry name" value="GNAT_dom"/>
</dbReference>
<proteinExistence type="predicted"/>
<evidence type="ECO:0000259" key="1">
    <source>
        <dbReference type="PROSITE" id="PS51186"/>
    </source>
</evidence>
<evidence type="ECO:0000313" key="3">
    <source>
        <dbReference type="Proteomes" id="UP000377798"/>
    </source>
</evidence>
<organism evidence="2 3">
    <name type="scientific">Urinicoccus massiliensis</name>
    <dbReference type="NCBI Taxonomy" id="1723382"/>
    <lineage>
        <taxon>Bacteria</taxon>
        <taxon>Bacillati</taxon>
        <taxon>Bacillota</taxon>
        <taxon>Tissierellia</taxon>
        <taxon>Tissierellales</taxon>
        <taxon>Peptoniphilaceae</taxon>
        <taxon>Urinicoccus</taxon>
    </lineage>
</organism>
<dbReference type="SUPFAM" id="SSF55729">
    <property type="entry name" value="Acyl-CoA N-acyltransferases (Nat)"/>
    <property type="match status" value="1"/>
</dbReference>
<dbReference type="InterPro" id="IPR016181">
    <property type="entry name" value="Acyl_CoA_acyltransferase"/>
</dbReference>
<protein>
    <submittedName>
        <fullName evidence="2">Putative acetyltransferase</fullName>
    </submittedName>
</protein>